<protein>
    <recommendedName>
        <fullName evidence="8">Peptidase</fullName>
    </recommendedName>
</protein>
<evidence type="ECO:0000256" key="4">
    <source>
        <dbReference type="PROSITE-ProRule" id="PRU00504"/>
    </source>
</evidence>
<evidence type="ECO:0000256" key="5">
    <source>
        <dbReference type="SAM" id="MobiDB-lite"/>
    </source>
</evidence>
<dbReference type="SUPFAM" id="SSF101898">
    <property type="entry name" value="NHL repeat"/>
    <property type="match status" value="1"/>
</dbReference>
<evidence type="ECO:0000256" key="3">
    <source>
        <dbReference type="ARBA" id="ARBA00023180"/>
    </source>
</evidence>
<accession>A0A917KSF5</accession>
<evidence type="ECO:0000313" key="7">
    <source>
        <dbReference type="Proteomes" id="UP000661507"/>
    </source>
</evidence>
<comment type="caution">
    <text evidence="6">The sequence shown here is derived from an EMBL/GenBank/DDBJ whole genome shotgun (WGS) entry which is preliminary data.</text>
</comment>
<proteinExistence type="predicted"/>
<dbReference type="PANTHER" id="PTHR10680">
    <property type="entry name" value="PEPTIDYL-GLYCINE ALPHA-AMIDATING MONOOXYGENASE"/>
    <property type="match status" value="1"/>
</dbReference>
<sequence>MPPSLSDDGIIGQANGTARRVGVAAARESQDPDAGQPVSDSKGMTMVRHQLFVRLGDTRYRIERPWGEVPTGCGAPSDVACDAEGRVYVQLRQDPMTDPENPGVVVLAPDGRRIDAWGGAEIADGHMLSVHPDGRVFVVDRDAQEIIVFSRDGRRLGGLGRRHHPGEPFNAPCDVAFGPDGSIYVADGYAASVVHRFSAEGTPMGRWGGEGTGPGEFSTPHSVWVLRDGRVTVADRENNRVQVFTADGSWLDDWRGNHKPMSVHGAPGGGLYVTDQVPQLSLLGPDGSILGRCRPVLNGAHGMWCAPDACIFLSEQNPSRVTRLVPVEG</sequence>
<feature type="compositionally biased region" description="Low complexity" evidence="5">
    <location>
        <begin position="14"/>
        <end position="27"/>
    </location>
</feature>
<evidence type="ECO:0008006" key="8">
    <source>
        <dbReference type="Google" id="ProtNLM"/>
    </source>
</evidence>
<reference evidence="6" key="2">
    <citation type="submission" date="2020-09" db="EMBL/GenBank/DDBJ databases">
        <authorList>
            <person name="Sun Q."/>
            <person name="Zhou Y."/>
        </authorList>
    </citation>
    <scope>NUCLEOTIDE SEQUENCE</scope>
    <source>
        <strain evidence="6">CGMCC 1.3617</strain>
    </source>
</reference>
<dbReference type="InterPro" id="IPR001258">
    <property type="entry name" value="NHL_repeat"/>
</dbReference>
<evidence type="ECO:0000313" key="6">
    <source>
        <dbReference type="EMBL" id="GGJ27841.1"/>
    </source>
</evidence>
<evidence type="ECO:0000256" key="2">
    <source>
        <dbReference type="ARBA" id="ARBA00022737"/>
    </source>
</evidence>
<dbReference type="EMBL" id="BMKW01000009">
    <property type="protein sequence ID" value="GGJ27841.1"/>
    <property type="molecule type" value="Genomic_DNA"/>
</dbReference>
<dbReference type="Proteomes" id="UP000661507">
    <property type="component" value="Unassembled WGS sequence"/>
</dbReference>
<reference evidence="6" key="1">
    <citation type="journal article" date="2014" name="Int. J. Syst. Evol. Microbiol.">
        <title>Complete genome sequence of Corynebacterium casei LMG S-19264T (=DSM 44701T), isolated from a smear-ripened cheese.</title>
        <authorList>
            <consortium name="US DOE Joint Genome Institute (JGI-PGF)"/>
            <person name="Walter F."/>
            <person name="Albersmeier A."/>
            <person name="Kalinowski J."/>
            <person name="Ruckert C."/>
        </authorList>
    </citation>
    <scope>NUCLEOTIDE SEQUENCE</scope>
    <source>
        <strain evidence="6">CGMCC 1.3617</strain>
    </source>
</reference>
<dbReference type="InterPro" id="IPR011042">
    <property type="entry name" value="6-blade_b-propeller_TolB-like"/>
</dbReference>
<keyword evidence="7" id="KW-1185">Reference proteome</keyword>
<keyword evidence="2" id="KW-0677">Repeat</keyword>
<dbReference type="Pfam" id="PF01436">
    <property type="entry name" value="NHL"/>
    <property type="match status" value="1"/>
</dbReference>
<dbReference type="Gene3D" id="2.120.10.30">
    <property type="entry name" value="TolB, C-terminal domain"/>
    <property type="match status" value="1"/>
</dbReference>
<name>A0A917KSF5_9PROT</name>
<dbReference type="AlphaFoldDB" id="A0A917KSF5"/>
<evidence type="ECO:0000256" key="1">
    <source>
        <dbReference type="ARBA" id="ARBA00022729"/>
    </source>
</evidence>
<organism evidence="6 7">
    <name type="scientific">Neoroseomonas lacus</name>
    <dbReference type="NCBI Taxonomy" id="287609"/>
    <lineage>
        <taxon>Bacteria</taxon>
        <taxon>Pseudomonadati</taxon>
        <taxon>Pseudomonadota</taxon>
        <taxon>Alphaproteobacteria</taxon>
        <taxon>Acetobacterales</taxon>
        <taxon>Acetobacteraceae</taxon>
        <taxon>Neoroseomonas</taxon>
    </lineage>
</organism>
<feature type="region of interest" description="Disordered" evidence="5">
    <location>
        <begin position="1"/>
        <end position="43"/>
    </location>
</feature>
<keyword evidence="1" id="KW-0732">Signal</keyword>
<dbReference type="PROSITE" id="PS51125">
    <property type="entry name" value="NHL"/>
    <property type="match status" value="1"/>
</dbReference>
<feature type="repeat" description="NHL" evidence="4">
    <location>
        <begin position="208"/>
        <end position="247"/>
    </location>
</feature>
<gene>
    <name evidence="6" type="ORF">GCM10011320_38900</name>
</gene>
<keyword evidence="3" id="KW-0325">Glycoprotein</keyword>